<evidence type="ECO:0000259" key="1">
    <source>
        <dbReference type="Pfam" id="PF18050"/>
    </source>
</evidence>
<evidence type="ECO:0000313" key="3">
    <source>
        <dbReference type="Proteomes" id="UP001597512"/>
    </source>
</evidence>
<name>A0ABW6AKY9_9BACT</name>
<dbReference type="EMBL" id="JBHUOM010000007">
    <property type="protein sequence ID" value="MFD2934850.1"/>
    <property type="molecule type" value="Genomic_DNA"/>
</dbReference>
<sequence length="165" mass="17999">MKLNQILLPLLLVVVGNLACKTDTPMAEDKPIKLDSTSLDNSPLTDRSSNRLRIRIGSNTFSATLLSNATVTAFKAKLPITLFMKELNRNEKFADLPSSLPTNAANPDTIQMGDLMLYGTNTLVLFYETVRTSYSYTKLGRIDNPTALAAALGSGNITVTLEMEL</sequence>
<dbReference type="Pfam" id="PF18050">
    <property type="entry name" value="Cyclophil_like2"/>
    <property type="match status" value="1"/>
</dbReference>
<dbReference type="Gene3D" id="2.40.100.20">
    <property type="match status" value="1"/>
</dbReference>
<organism evidence="2 3">
    <name type="scientific">Spirosoma flavum</name>
    <dbReference type="NCBI Taxonomy" id="2048557"/>
    <lineage>
        <taxon>Bacteria</taxon>
        <taxon>Pseudomonadati</taxon>
        <taxon>Bacteroidota</taxon>
        <taxon>Cytophagia</taxon>
        <taxon>Cytophagales</taxon>
        <taxon>Cytophagaceae</taxon>
        <taxon>Spirosoma</taxon>
    </lineage>
</organism>
<evidence type="ECO:0000313" key="2">
    <source>
        <dbReference type="EMBL" id="MFD2934850.1"/>
    </source>
</evidence>
<feature type="domain" description="Cyclophilin-like" evidence="1">
    <location>
        <begin position="54"/>
        <end position="162"/>
    </location>
</feature>
<dbReference type="InterPro" id="IPR041183">
    <property type="entry name" value="Cyclophilin-like"/>
</dbReference>
<protein>
    <submittedName>
        <fullName evidence="2">Cyclophilin-like fold protein</fullName>
    </submittedName>
</protein>
<keyword evidence="3" id="KW-1185">Reference proteome</keyword>
<gene>
    <name evidence="2" type="ORF">ACFS25_13730</name>
</gene>
<proteinExistence type="predicted"/>
<dbReference type="RefSeq" id="WP_381501637.1">
    <property type="nucleotide sequence ID" value="NZ_JBHUOM010000007.1"/>
</dbReference>
<dbReference type="Proteomes" id="UP001597512">
    <property type="component" value="Unassembled WGS sequence"/>
</dbReference>
<comment type="caution">
    <text evidence="2">The sequence shown here is derived from an EMBL/GenBank/DDBJ whole genome shotgun (WGS) entry which is preliminary data.</text>
</comment>
<dbReference type="InterPro" id="IPR029000">
    <property type="entry name" value="Cyclophilin-like_dom_sf"/>
</dbReference>
<dbReference type="SUPFAM" id="SSF50891">
    <property type="entry name" value="Cyclophilin-like"/>
    <property type="match status" value="1"/>
</dbReference>
<reference evidence="3" key="1">
    <citation type="journal article" date="2019" name="Int. J. Syst. Evol. Microbiol.">
        <title>The Global Catalogue of Microorganisms (GCM) 10K type strain sequencing project: providing services to taxonomists for standard genome sequencing and annotation.</title>
        <authorList>
            <consortium name="The Broad Institute Genomics Platform"/>
            <consortium name="The Broad Institute Genome Sequencing Center for Infectious Disease"/>
            <person name="Wu L."/>
            <person name="Ma J."/>
        </authorList>
    </citation>
    <scope>NUCLEOTIDE SEQUENCE [LARGE SCALE GENOMIC DNA]</scope>
    <source>
        <strain evidence="3">KCTC 52490</strain>
    </source>
</reference>
<accession>A0ABW6AKY9</accession>